<dbReference type="InterPro" id="IPR048481">
    <property type="entry name" value="LRIM1_APL1C-like_dimer"/>
</dbReference>
<feature type="coiled-coil region" evidence="6">
    <location>
        <begin position="442"/>
        <end position="500"/>
    </location>
</feature>
<evidence type="ECO:0000256" key="6">
    <source>
        <dbReference type="SAM" id="Coils"/>
    </source>
</evidence>
<feature type="region of interest" description="Disordered" evidence="7">
    <location>
        <begin position="348"/>
        <end position="367"/>
    </location>
</feature>
<dbReference type="GO" id="GO:0005886">
    <property type="term" value="C:plasma membrane"/>
    <property type="evidence" value="ECO:0007669"/>
    <property type="project" value="TreeGrafter"/>
</dbReference>
<keyword evidence="3 8" id="KW-0732">Signal</keyword>
<evidence type="ECO:0000256" key="1">
    <source>
        <dbReference type="ARBA" id="ARBA00004167"/>
    </source>
</evidence>
<feature type="chain" id="PRO_5021266072" description="LRIM1/APL1C-like dimerization domain-containing protein" evidence="8">
    <location>
        <begin position="23"/>
        <end position="522"/>
    </location>
</feature>
<dbReference type="EnsemblMetazoa" id="AFUN005964-RA">
    <property type="protein sequence ID" value="AFUN005964-PA"/>
    <property type="gene ID" value="AFUN005964"/>
</dbReference>
<evidence type="ECO:0000256" key="2">
    <source>
        <dbReference type="ARBA" id="ARBA00022692"/>
    </source>
</evidence>
<dbReference type="VEuPathDB" id="VectorBase:AFUN2_002406"/>
<protein>
    <recommendedName>
        <fullName evidence="9">LRIM1/APL1C-like dimerization domain-containing protein</fullName>
    </recommendedName>
</protein>
<evidence type="ECO:0000256" key="5">
    <source>
        <dbReference type="ARBA" id="ARBA00023136"/>
    </source>
</evidence>
<dbReference type="Gene3D" id="6.10.280.140">
    <property type="match status" value="1"/>
</dbReference>
<sequence length="522" mass="58950">MVPLRICTVFIVLVCATSAVHGAIHQVKQLGSKYKIEKVTDSTLSIALASISSNAWNVKELDLSGNVLSQINVADLQQFTQLELLNLSSNVFYETLDLQMLSNLKTVDLNNNFVKEVFVASSIETLHAANNNISRVRCFDVYRGTQSVKSKKIYLANNKIGSLLDLDDACRKNVAYLDLQLNEIDVVDFAELADSAYTLKYLYLEFNFIFDVKNTRNVVFSNLDTLDLSSNKLAFMGPEFMAAVNARSINLSNNKLVLIEKTLKFSNSIASFDLRGNGFHCDTVKTFFKSNSHLKTVATTTVRAATGRNIETCTHTTHHSGPFCCEDLTAPFADRLIELKRKEHGLFSGQPSEKERAECEQENKSRQKKVESIRNQFGTHIDAETRRNREKIQLAQRKKALEEHLPIVQNSYDQLKGELVQTAGGLNVTDNPNLLELLHIIVQKYEDLYVEEQNEQRRAIRDIEMYHQQETQLLEENARLKKLNGEADEALQKVNATLQNLVSKEELLTKKLNNKSAAPQNV</sequence>
<dbReference type="Gene3D" id="3.80.10.10">
    <property type="entry name" value="Ribonuclease Inhibitor"/>
    <property type="match status" value="1"/>
</dbReference>
<evidence type="ECO:0000256" key="8">
    <source>
        <dbReference type="SAM" id="SignalP"/>
    </source>
</evidence>
<accession>A0A182RI99</accession>
<dbReference type="Gene3D" id="1.20.5.4090">
    <property type="match status" value="1"/>
</dbReference>
<dbReference type="InterPro" id="IPR032675">
    <property type="entry name" value="LRR_dom_sf"/>
</dbReference>
<keyword evidence="2" id="KW-0812">Transmembrane</keyword>
<dbReference type="AlphaFoldDB" id="A0A182RI99"/>
<evidence type="ECO:0000313" key="10">
    <source>
        <dbReference type="EnsemblMetazoa" id="AFUN005964-PA"/>
    </source>
</evidence>
<reference evidence="10" key="1">
    <citation type="submission" date="2020-05" db="UniProtKB">
        <authorList>
            <consortium name="EnsemblMetazoa"/>
        </authorList>
    </citation>
    <scope>IDENTIFICATION</scope>
    <source>
        <strain evidence="10">FUMOZ</strain>
    </source>
</reference>
<feature type="compositionally biased region" description="Basic and acidic residues" evidence="7">
    <location>
        <begin position="352"/>
        <end position="367"/>
    </location>
</feature>
<evidence type="ECO:0000256" key="7">
    <source>
        <dbReference type="SAM" id="MobiDB-lite"/>
    </source>
</evidence>
<dbReference type="Pfam" id="PF20733">
    <property type="entry name" value="LRIM1_dimer"/>
    <property type="match status" value="1"/>
</dbReference>
<keyword evidence="4" id="KW-1133">Transmembrane helix</keyword>
<dbReference type="PANTHER" id="PTHR24365:SF541">
    <property type="entry name" value="PROTEIN TOLL-RELATED"/>
    <property type="match status" value="1"/>
</dbReference>
<name>A0A182RI99_ANOFN</name>
<feature type="signal peptide" evidence="8">
    <location>
        <begin position="1"/>
        <end position="22"/>
    </location>
</feature>
<dbReference type="SUPFAM" id="SSF52058">
    <property type="entry name" value="L domain-like"/>
    <property type="match status" value="1"/>
</dbReference>
<comment type="subcellular location">
    <subcellularLocation>
        <location evidence="1">Membrane</location>
        <topology evidence="1">Single-pass membrane protein</topology>
    </subcellularLocation>
</comment>
<organism evidence="10">
    <name type="scientific">Anopheles funestus</name>
    <name type="common">African malaria mosquito</name>
    <dbReference type="NCBI Taxonomy" id="62324"/>
    <lineage>
        <taxon>Eukaryota</taxon>
        <taxon>Metazoa</taxon>
        <taxon>Ecdysozoa</taxon>
        <taxon>Arthropoda</taxon>
        <taxon>Hexapoda</taxon>
        <taxon>Insecta</taxon>
        <taxon>Pterygota</taxon>
        <taxon>Neoptera</taxon>
        <taxon>Endopterygota</taxon>
        <taxon>Diptera</taxon>
        <taxon>Nematocera</taxon>
        <taxon>Culicoidea</taxon>
        <taxon>Culicidae</taxon>
        <taxon>Anophelinae</taxon>
        <taxon>Anopheles</taxon>
    </lineage>
</organism>
<proteinExistence type="predicted"/>
<feature type="domain" description="LRIM1/APL1C-like dimerization" evidence="9">
    <location>
        <begin position="330"/>
        <end position="513"/>
    </location>
</feature>
<dbReference type="GO" id="GO:0007165">
    <property type="term" value="P:signal transduction"/>
    <property type="evidence" value="ECO:0007669"/>
    <property type="project" value="TreeGrafter"/>
</dbReference>
<dbReference type="VEuPathDB" id="VectorBase:AFUN005964"/>
<keyword evidence="5" id="KW-0472">Membrane</keyword>
<dbReference type="GO" id="GO:0038023">
    <property type="term" value="F:signaling receptor activity"/>
    <property type="evidence" value="ECO:0007669"/>
    <property type="project" value="TreeGrafter"/>
</dbReference>
<evidence type="ECO:0000256" key="4">
    <source>
        <dbReference type="ARBA" id="ARBA00022989"/>
    </source>
</evidence>
<evidence type="ECO:0000256" key="3">
    <source>
        <dbReference type="ARBA" id="ARBA00022729"/>
    </source>
</evidence>
<dbReference type="PANTHER" id="PTHR24365">
    <property type="entry name" value="TOLL-LIKE RECEPTOR"/>
    <property type="match status" value="1"/>
</dbReference>
<evidence type="ECO:0000259" key="9">
    <source>
        <dbReference type="Pfam" id="PF20733"/>
    </source>
</evidence>
<dbReference type="STRING" id="62324.A0A182RI99"/>
<keyword evidence="6" id="KW-0175">Coiled coil</keyword>